<dbReference type="InterPro" id="IPR007422">
    <property type="entry name" value="Peptidase_Prp"/>
</dbReference>
<gene>
    <name evidence="7" type="ORF">FYJ59_03310</name>
</gene>
<dbReference type="AlphaFoldDB" id="A0A6L5YGN1"/>
<name>A0A6L5YGN1_9FIRM</name>
<dbReference type="Gene3D" id="3.30.70.1490">
    <property type="entry name" value="Cysteine protease Prp"/>
    <property type="match status" value="1"/>
</dbReference>
<sequence>MIKIKFDPEKMELQIEGHANANRKGKDIVCAAVSCLFYTLGESLFQSEKMLKEPPVFRDDEDEEVKICSCIPKEEYAGNIQMIFWTILIGLEGVAKSYPKFIVMKG</sequence>
<reference evidence="7 8" key="1">
    <citation type="submission" date="2019-08" db="EMBL/GenBank/DDBJ databases">
        <title>In-depth cultivation of the pig gut microbiome towards novel bacterial diversity and tailored functional studies.</title>
        <authorList>
            <person name="Wylensek D."/>
            <person name="Hitch T.C.A."/>
            <person name="Clavel T."/>
        </authorList>
    </citation>
    <scope>NUCLEOTIDE SEQUENCE [LARGE SCALE GENOMIC DNA]</scope>
    <source>
        <strain evidence="7 8">WCA3-601-WT-6H</strain>
    </source>
</reference>
<keyword evidence="1" id="KW-0690">Ribosome biogenesis</keyword>
<dbReference type="CDD" id="cd16332">
    <property type="entry name" value="Prp-like"/>
    <property type="match status" value="1"/>
</dbReference>
<keyword evidence="3" id="KW-0378">Hydrolase</keyword>
<organism evidence="7 8">
    <name type="scientific">Waltera intestinalis</name>
    <dbReference type="NCBI Taxonomy" id="2606635"/>
    <lineage>
        <taxon>Bacteria</taxon>
        <taxon>Bacillati</taxon>
        <taxon>Bacillota</taxon>
        <taxon>Clostridia</taxon>
        <taxon>Lachnospirales</taxon>
        <taxon>Lachnospiraceae</taxon>
        <taxon>Waltera</taxon>
    </lineage>
</organism>
<keyword evidence="2 7" id="KW-0645">Protease</keyword>
<evidence type="ECO:0000256" key="1">
    <source>
        <dbReference type="ARBA" id="ARBA00022517"/>
    </source>
</evidence>
<dbReference type="InterPro" id="IPR036764">
    <property type="entry name" value="Peptidase_Prp_sf"/>
</dbReference>
<dbReference type="Pfam" id="PF04327">
    <property type="entry name" value="Peptidase_Prp"/>
    <property type="match status" value="1"/>
</dbReference>
<comment type="caution">
    <text evidence="7">The sequence shown here is derived from an EMBL/GenBank/DDBJ whole genome shotgun (WGS) entry which is preliminary data.</text>
</comment>
<proteinExistence type="inferred from homology"/>
<dbReference type="GO" id="GO:0042254">
    <property type="term" value="P:ribosome biogenesis"/>
    <property type="evidence" value="ECO:0007669"/>
    <property type="project" value="UniProtKB-KW"/>
</dbReference>
<dbReference type="EMBL" id="VUMU01000002">
    <property type="protein sequence ID" value="MST57283.1"/>
    <property type="molecule type" value="Genomic_DNA"/>
</dbReference>
<keyword evidence="8" id="KW-1185">Reference proteome</keyword>
<evidence type="ECO:0000256" key="4">
    <source>
        <dbReference type="ARBA" id="ARBA00022807"/>
    </source>
</evidence>
<evidence type="ECO:0000313" key="8">
    <source>
        <dbReference type="Proteomes" id="UP000476055"/>
    </source>
</evidence>
<evidence type="ECO:0000313" key="7">
    <source>
        <dbReference type="EMBL" id="MST57283.1"/>
    </source>
</evidence>
<dbReference type="Proteomes" id="UP000476055">
    <property type="component" value="Unassembled WGS sequence"/>
</dbReference>
<evidence type="ECO:0000256" key="5">
    <source>
        <dbReference type="ARBA" id="ARBA00044503"/>
    </source>
</evidence>
<protein>
    <recommendedName>
        <fullName evidence="6">Ribosomal processing cysteine protease Prp</fullName>
    </recommendedName>
</protein>
<comment type="similarity">
    <text evidence="5">Belongs to the Prp family.</text>
</comment>
<dbReference type="GO" id="GO:0008234">
    <property type="term" value="F:cysteine-type peptidase activity"/>
    <property type="evidence" value="ECO:0007669"/>
    <property type="project" value="UniProtKB-KW"/>
</dbReference>
<evidence type="ECO:0000256" key="3">
    <source>
        <dbReference type="ARBA" id="ARBA00022801"/>
    </source>
</evidence>
<dbReference type="RefSeq" id="WP_154495250.1">
    <property type="nucleotide sequence ID" value="NZ_VUMU01000002.1"/>
</dbReference>
<keyword evidence="4" id="KW-0788">Thiol protease</keyword>
<evidence type="ECO:0000256" key="6">
    <source>
        <dbReference type="ARBA" id="ARBA00044538"/>
    </source>
</evidence>
<dbReference type="SUPFAM" id="SSF118010">
    <property type="entry name" value="TM1457-like"/>
    <property type="match status" value="1"/>
</dbReference>
<accession>A0A6L5YGN1</accession>
<dbReference type="GO" id="GO:0006508">
    <property type="term" value="P:proteolysis"/>
    <property type="evidence" value="ECO:0007669"/>
    <property type="project" value="UniProtKB-KW"/>
</dbReference>
<evidence type="ECO:0000256" key="2">
    <source>
        <dbReference type="ARBA" id="ARBA00022670"/>
    </source>
</evidence>